<evidence type="ECO:0000256" key="1">
    <source>
        <dbReference type="ARBA" id="ARBA00002393"/>
    </source>
</evidence>
<proteinExistence type="predicted"/>
<sequence length="456" mass="50002">MKNLALALRPKSISDFVGQSHIFGNGKPLYEALKARNLPHCFFYGTPGSGKTTLAKIIASELGSDFLEFNATNFKLENLRTKLKSYENALVVPLVFIDEVHRLSKTQQEALLPIMEEKSAIVLGASTQNPFYTLTNAIRSRSLLFEFKPLKNVELEQILTKALGVLGFDIAKSSQNPSQNPNEDSSQDFSEKSQNSLSQSSPPKNNPPQNNTQSSQDSNADSSPKGNIDRTITKEAFDYLISSSAGDARAMLNLLEVLALSPHITLQSAKSLRPFSLNDGASEDDTHYNLASALIKSIRGSDVDASIYYLARLIAGGENPEFIARRLVILASEDIGNANPNALNLATSTLLAVGKIGYPEARIILSQCVIFLASCPKSNTAYTAIDLAIKAIHDGEVLPIAPNILPHAKSYKYPHNFGGWVAQKYLTKDLHFVESTQKGFEKTLNEWLEKIKQTKD</sequence>
<dbReference type="Pfam" id="PF12002">
    <property type="entry name" value="MgsA_C"/>
    <property type="match status" value="1"/>
</dbReference>
<dbReference type="STRING" id="1357400.HMPREF2086_00550"/>
<keyword evidence="4" id="KW-0067">ATP-binding</keyword>
<gene>
    <name evidence="7" type="ORF">HMPREF2086_00550</name>
</gene>
<evidence type="ECO:0000256" key="3">
    <source>
        <dbReference type="ARBA" id="ARBA00022741"/>
    </source>
</evidence>
<feature type="domain" description="AAA+ ATPase" evidence="6">
    <location>
        <begin position="37"/>
        <end position="357"/>
    </location>
</feature>
<dbReference type="InterPro" id="IPR008824">
    <property type="entry name" value="RuvB-like_N"/>
</dbReference>
<comment type="caution">
    <text evidence="7">The sequence shown here is derived from an EMBL/GenBank/DDBJ whole genome shotgun (WGS) entry which is preliminary data.</text>
</comment>
<dbReference type="InterPro" id="IPR021886">
    <property type="entry name" value="MgsA_C"/>
</dbReference>
<dbReference type="EMBL" id="AZJI01000001">
    <property type="protein sequence ID" value="ETD25215.1"/>
    <property type="molecule type" value="Genomic_DNA"/>
</dbReference>
<keyword evidence="3" id="KW-0547">Nucleotide-binding</keyword>
<evidence type="ECO:0000313" key="8">
    <source>
        <dbReference type="Proteomes" id="UP000018731"/>
    </source>
</evidence>
<dbReference type="GO" id="GO:0003677">
    <property type="term" value="F:DNA binding"/>
    <property type="evidence" value="ECO:0007669"/>
    <property type="project" value="InterPro"/>
</dbReference>
<dbReference type="eggNOG" id="COG2256">
    <property type="taxonomic scope" value="Bacteria"/>
</dbReference>
<dbReference type="GO" id="GO:0008047">
    <property type="term" value="F:enzyme activator activity"/>
    <property type="evidence" value="ECO:0007669"/>
    <property type="project" value="TreeGrafter"/>
</dbReference>
<dbReference type="HOGENOM" id="CLU_017985_1_3_7"/>
<feature type="compositionally biased region" description="Low complexity" evidence="5">
    <location>
        <begin position="193"/>
        <end position="224"/>
    </location>
</feature>
<evidence type="ECO:0000313" key="7">
    <source>
        <dbReference type="EMBL" id="ETD25215.1"/>
    </source>
</evidence>
<dbReference type="Pfam" id="PF16193">
    <property type="entry name" value="AAA_assoc_2"/>
    <property type="match status" value="1"/>
</dbReference>
<evidence type="ECO:0000256" key="2">
    <source>
        <dbReference type="ARBA" id="ARBA00020776"/>
    </source>
</evidence>
<dbReference type="InterPro" id="IPR027417">
    <property type="entry name" value="P-loop_NTPase"/>
</dbReference>
<dbReference type="CDD" id="cd00009">
    <property type="entry name" value="AAA"/>
    <property type="match status" value="1"/>
</dbReference>
<dbReference type="GO" id="GO:0005524">
    <property type="term" value="F:ATP binding"/>
    <property type="evidence" value="ECO:0007669"/>
    <property type="project" value="UniProtKB-KW"/>
</dbReference>
<evidence type="ECO:0000256" key="5">
    <source>
        <dbReference type="SAM" id="MobiDB-lite"/>
    </source>
</evidence>
<dbReference type="PANTHER" id="PTHR13779:SF7">
    <property type="entry name" value="ATPASE WRNIP1"/>
    <property type="match status" value="1"/>
</dbReference>
<dbReference type="FunFam" id="1.20.272.10:FF:000001">
    <property type="entry name" value="Putative AAA family ATPase"/>
    <property type="match status" value="1"/>
</dbReference>
<dbReference type="InterPro" id="IPR008921">
    <property type="entry name" value="DNA_pol3_clamp-load_cplx_C"/>
</dbReference>
<protein>
    <recommendedName>
        <fullName evidence="2">Replication-associated recombination protein A</fullName>
    </recommendedName>
</protein>
<dbReference type="PATRIC" id="fig|1357400.3.peg.760"/>
<dbReference type="Pfam" id="PF05496">
    <property type="entry name" value="RuvB_N"/>
    <property type="match status" value="1"/>
</dbReference>
<evidence type="ECO:0000259" key="6">
    <source>
        <dbReference type="SMART" id="SM00382"/>
    </source>
</evidence>
<dbReference type="Gene3D" id="1.20.272.10">
    <property type="match status" value="1"/>
</dbReference>
<dbReference type="Proteomes" id="UP000018731">
    <property type="component" value="Unassembled WGS sequence"/>
</dbReference>
<dbReference type="GO" id="GO:0017116">
    <property type="term" value="F:single-stranded DNA helicase activity"/>
    <property type="evidence" value="ECO:0007669"/>
    <property type="project" value="TreeGrafter"/>
</dbReference>
<accession>V8CDW8</accession>
<dbReference type="GO" id="GO:0006261">
    <property type="term" value="P:DNA-templated DNA replication"/>
    <property type="evidence" value="ECO:0007669"/>
    <property type="project" value="TreeGrafter"/>
</dbReference>
<evidence type="ECO:0000256" key="4">
    <source>
        <dbReference type="ARBA" id="ARBA00022840"/>
    </source>
</evidence>
<keyword evidence="8" id="KW-1185">Reference proteome</keyword>
<dbReference type="Gene3D" id="3.40.50.300">
    <property type="entry name" value="P-loop containing nucleotide triphosphate hydrolases"/>
    <property type="match status" value="1"/>
</dbReference>
<dbReference type="AlphaFoldDB" id="V8CDW8"/>
<dbReference type="GO" id="GO:0009378">
    <property type="term" value="F:four-way junction helicase activity"/>
    <property type="evidence" value="ECO:0007669"/>
    <property type="project" value="InterPro"/>
</dbReference>
<reference evidence="7 8" key="1">
    <citation type="journal article" date="2014" name="Genome Announc.">
        <title>Draft genome sequences of six enterohepatic helicobacter species isolated from humans and one from rhesus macaques.</title>
        <authorList>
            <person name="Shen Z."/>
            <person name="Sheh A."/>
            <person name="Young S.K."/>
            <person name="Abouelliel A."/>
            <person name="Ward D.V."/>
            <person name="Earl A.M."/>
            <person name="Fox J.G."/>
        </authorList>
    </citation>
    <scope>NUCLEOTIDE SEQUENCE [LARGE SCALE GENOMIC DNA]</scope>
    <source>
        <strain evidence="7 8">MIT 99-5501</strain>
    </source>
</reference>
<dbReference type="InterPro" id="IPR003593">
    <property type="entry name" value="AAA+_ATPase"/>
</dbReference>
<comment type="function">
    <text evidence="1">DNA-dependent ATPase that plays important roles in cellular responses to stalled DNA replication processes.</text>
</comment>
<dbReference type="SUPFAM" id="SSF48019">
    <property type="entry name" value="post-AAA+ oligomerization domain-like"/>
    <property type="match status" value="1"/>
</dbReference>
<dbReference type="GO" id="GO:0000731">
    <property type="term" value="P:DNA synthesis involved in DNA repair"/>
    <property type="evidence" value="ECO:0007669"/>
    <property type="project" value="TreeGrafter"/>
</dbReference>
<dbReference type="PANTHER" id="PTHR13779">
    <property type="entry name" value="WERNER HELICASE-INTERACTING PROTEIN 1 FAMILY MEMBER"/>
    <property type="match status" value="1"/>
</dbReference>
<dbReference type="Gene3D" id="1.10.3710.10">
    <property type="entry name" value="DNA polymerase III clamp loader subunits, C-terminal domain"/>
    <property type="match status" value="1"/>
</dbReference>
<name>V8CDW8_9HELI</name>
<organism evidence="7 8">
    <name type="scientific">Helicobacter macacae MIT 99-5501</name>
    <dbReference type="NCBI Taxonomy" id="1357400"/>
    <lineage>
        <taxon>Bacteria</taxon>
        <taxon>Pseudomonadati</taxon>
        <taxon>Campylobacterota</taxon>
        <taxon>Epsilonproteobacteria</taxon>
        <taxon>Campylobacterales</taxon>
        <taxon>Helicobacteraceae</taxon>
        <taxon>Helicobacter</taxon>
    </lineage>
</organism>
<feature type="region of interest" description="Disordered" evidence="5">
    <location>
        <begin position="173"/>
        <end position="228"/>
    </location>
</feature>
<dbReference type="SMART" id="SM00382">
    <property type="entry name" value="AAA"/>
    <property type="match status" value="1"/>
</dbReference>
<dbReference type="InterPro" id="IPR032423">
    <property type="entry name" value="AAA_assoc_2"/>
</dbReference>
<dbReference type="InterPro" id="IPR051314">
    <property type="entry name" value="AAA_ATPase_RarA/MGS1/WRNIP1"/>
</dbReference>
<dbReference type="Gene3D" id="1.10.8.60">
    <property type="match status" value="1"/>
</dbReference>
<dbReference type="RefSeq" id="WP_023927274.1">
    <property type="nucleotide sequence ID" value="NZ_KI669454.1"/>
</dbReference>
<feature type="compositionally biased region" description="Polar residues" evidence="5">
    <location>
        <begin position="173"/>
        <end position="188"/>
    </location>
</feature>
<dbReference type="CDD" id="cd18139">
    <property type="entry name" value="HLD_clamp_RarA"/>
    <property type="match status" value="1"/>
</dbReference>
<dbReference type="SUPFAM" id="SSF52540">
    <property type="entry name" value="P-loop containing nucleoside triphosphate hydrolases"/>
    <property type="match status" value="1"/>
</dbReference>
<dbReference type="GO" id="GO:0006310">
    <property type="term" value="P:DNA recombination"/>
    <property type="evidence" value="ECO:0007669"/>
    <property type="project" value="InterPro"/>
</dbReference>